<evidence type="ECO:0000256" key="1">
    <source>
        <dbReference type="PROSITE-ProRule" id="PRU00339"/>
    </source>
</evidence>
<keyword evidence="2" id="KW-0472">Membrane</keyword>
<dbReference type="PROSITE" id="PS50005">
    <property type="entry name" value="TPR"/>
    <property type="match status" value="1"/>
</dbReference>
<protein>
    <submittedName>
        <fullName evidence="3">Hypothetical chloroplast protein 37</fullName>
    </submittedName>
</protein>
<dbReference type="SMART" id="SM00028">
    <property type="entry name" value="TPR"/>
    <property type="match status" value="3"/>
</dbReference>
<dbReference type="SUPFAM" id="SSF48452">
    <property type="entry name" value="TPR-like"/>
    <property type="match status" value="1"/>
</dbReference>
<proteinExistence type="predicted"/>
<dbReference type="AlphaFoldDB" id="A0A2R4QPS4"/>
<keyword evidence="2" id="KW-0812">Transmembrane</keyword>
<dbReference type="InterPro" id="IPR019734">
    <property type="entry name" value="TPR_rpt"/>
</dbReference>
<keyword evidence="2" id="KW-1133">Transmembrane helix</keyword>
<gene>
    <name evidence="3" type="primary">ycf37</name>
</gene>
<sequence length="176" mass="20798">MNSLFPLLYSALLFCLLLLISFFIVKQILNTQGLERKMFELQIMIKKNDGSHELYYKLGQLYLKKKLFSKSILLFREAIKNWDINDNIGLASLYNSIGFTYFTLKEYNLAIYYYKIALKIIPDYIVALINIGYAYEKQNLLLESYNSYNKVLFYNAYNSLVLKRIKIVKRLLMSKS</sequence>
<accession>A0A2R4QPS4</accession>
<dbReference type="EMBL" id="MG922855">
    <property type="protein sequence ID" value="AVZ00538.1"/>
    <property type="molecule type" value="Genomic_DNA"/>
</dbReference>
<organism evidence="3">
    <name type="scientific">Fucus spiralis</name>
    <dbReference type="NCBI Taxonomy" id="87149"/>
    <lineage>
        <taxon>Eukaryota</taxon>
        <taxon>Sar</taxon>
        <taxon>Stramenopiles</taxon>
        <taxon>Ochrophyta</taxon>
        <taxon>PX clade</taxon>
        <taxon>Phaeophyceae</taxon>
        <taxon>Fucales</taxon>
        <taxon>Fucaceae</taxon>
        <taxon>Fucus</taxon>
    </lineage>
</organism>
<dbReference type="Gene3D" id="1.25.40.10">
    <property type="entry name" value="Tetratricopeptide repeat domain"/>
    <property type="match status" value="1"/>
</dbReference>
<feature type="repeat" description="TPR" evidence="1">
    <location>
        <begin position="91"/>
        <end position="124"/>
    </location>
</feature>
<dbReference type="Pfam" id="PF13181">
    <property type="entry name" value="TPR_8"/>
    <property type="match status" value="2"/>
</dbReference>
<evidence type="ECO:0000313" key="3">
    <source>
        <dbReference type="EMBL" id="AVZ00538.1"/>
    </source>
</evidence>
<geneLocation type="plastid" evidence="3"/>
<dbReference type="InterPro" id="IPR011990">
    <property type="entry name" value="TPR-like_helical_dom_sf"/>
</dbReference>
<keyword evidence="1" id="KW-0802">TPR repeat</keyword>
<reference evidence="3" key="1">
    <citation type="submission" date="2018-02" db="EMBL/GenBank/DDBJ databases">
        <title>The complete organellar genomes of Fucus spiralis (Fucaeae, Phaeophyceae) from California, USA.</title>
        <authorList>
            <person name="Hughey J.R."/>
        </authorList>
    </citation>
    <scope>NUCLEOTIDE SEQUENCE</scope>
</reference>
<feature type="transmembrane region" description="Helical" evidence="2">
    <location>
        <begin position="6"/>
        <end position="29"/>
    </location>
</feature>
<keyword evidence="3" id="KW-0934">Plastid</keyword>
<name>A0A2R4QPS4_9PHAE</name>
<evidence type="ECO:0000256" key="2">
    <source>
        <dbReference type="SAM" id="Phobius"/>
    </source>
</evidence>